<dbReference type="KEGG" id="mcak:MCCS_13980"/>
<organism evidence="1 2">
    <name type="scientific">Macrococcoides canis</name>
    <dbReference type="NCBI Taxonomy" id="1855823"/>
    <lineage>
        <taxon>Bacteria</taxon>
        <taxon>Bacillati</taxon>
        <taxon>Bacillota</taxon>
        <taxon>Bacilli</taxon>
        <taxon>Bacillales</taxon>
        <taxon>Staphylococcaceae</taxon>
        <taxon>Macrococcoides</taxon>
    </lineage>
</organism>
<dbReference type="OrthoDB" id="2403785at2"/>
<sequence>MTNEVKVLITQYVNENGKLKDDNKKEVVIKAMRPYQFFAITKVLKTLINELNADENINGALVGLFDTVEEGMETKDLLSALSAQFVKDSAGSIGLLLEVAPESALELISILSDVHPDQLKLQEMDTFFDVVDAIAEVNDLAKVVERVKKSTKSFQKSLKWGEKVTQATLSPVN</sequence>
<dbReference type="RefSeq" id="WP_086042669.1">
    <property type="nucleotide sequence ID" value="NZ_CBCRZA010000002.1"/>
</dbReference>
<evidence type="ECO:0000313" key="2">
    <source>
        <dbReference type="Proteomes" id="UP000194154"/>
    </source>
</evidence>
<protein>
    <submittedName>
        <fullName evidence="1">Uncharacterized protein</fullName>
    </submittedName>
</protein>
<evidence type="ECO:0000313" key="1">
    <source>
        <dbReference type="EMBL" id="ARQ07039.1"/>
    </source>
</evidence>
<name>A0A1W7ABQ5_9STAP</name>
<dbReference type="EMBL" id="CP021059">
    <property type="protein sequence ID" value="ARQ07039.1"/>
    <property type="molecule type" value="Genomic_DNA"/>
</dbReference>
<dbReference type="AlphaFoldDB" id="A0A1W7ABQ5"/>
<gene>
    <name evidence="1" type="ORF">MCCS_13980</name>
</gene>
<reference evidence="1 2" key="1">
    <citation type="journal article" date="2017" name="Int. J. Syst. Evol. Microbiol.">
        <title>Macrococcus canis sp. nov., a skin bacterium associated with infections in dogs.</title>
        <authorList>
            <person name="Gobeli Brawand S."/>
            <person name="Cotting K."/>
            <person name="Gomez-Sanz E."/>
            <person name="Collaud A."/>
            <person name="Thomann A."/>
            <person name="Brodard I."/>
            <person name="Rodriguez-Campos S."/>
            <person name="Strauss C."/>
            <person name="Perreten V."/>
        </authorList>
    </citation>
    <scope>NUCLEOTIDE SEQUENCE [LARGE SCALE GENOMIC DNA]</scope>
    <source>
        <strain evidence="1 2">KM45013</strain>
    </source>
</reference>
<proteinExistence type="predicted"/>
<dbReference type="STRING" id="1855823.MCCS_13980"/>
<accession>A0A1W7ABQ5</accession>
<keyword evidence="2" id="KW-1185">Reference proteome</keyword>
<dbReference type="GeneID" id="35295517"/>
<dbReference type="Proteomes" id="UP000194154">
    <property type="component" value="Chromosome"/>
</dbReference>